<dbReference type="Gene3D" id="2.90.10.10">
    <property type="entry name" value="Bulb-type lectin domain"/>
    <property type="match status" value="1"/>
</dbReference>
<dbReference type="SMART" id="SM00108">
    <property type="entry name" value="B_lectin"/>
    <property type="match status" value="1"/>
</dbReference>
<dbReference type="Pfam" id="PF01453">
    <property type="entry name" value="B_lectin"/>
    <property type="match status" value="1"/>
</dbReference>
<comment type="caution">
    <text evidence="6">The sequence shown here is derived from an EMBL/GenBank/DDBJ whole genome shotgun (WGS) entry which is preliminary data.</text>
</comment>
<dbReference type="CDD" id="cd01098">
    <property type="entry name" value="PAN_AP_plant"/>
    <property type="match status" value="1"/>
</dbReference>
<keyword evidence="1 3" id="KW-0732">Signal</keyword>
<dbReference type="EMBL" id="CAUOFW020002169">
    <property type="protein sequence ID" value="CAK9151700.1"/>
    <property type="molecule type" value="Genomic_DNA"/>
</dbReference>
<dbReference type="CDD" id="cd00028">
    <property type="entry name" value="B_lectin"/>
    <property type="match status" value="1"/>
</dbReference>
<proteinExistence type="predicted"/>
<evidence type="ECO:0000256" key="3">
    <source>
        <dbReference type="SAM" id="SignalP"/>
    </source>
</evidence>
<evidence type="ECO:0000256" key="2">
    <source>
        <dbReference type="ARBA" id="ARBA00023180"/>
    </source>
</evidence>
<evidence type="ECO:0000259" key="4">
    <source>
        <dbReference type="PROSITE" id="PS50927"/>
    </source>
</evidence>
<keyword evidence="7" id="KW-1185">Reference proteome</keyword>
<evidence type="ECO:0000313" key="7">
    <source>
        <dbReference type="Proteomes" id="UP001642360"/>
    </source>
</evidence>
<dbReference type="InterPro" id="IPR001480">
    <property type="entry name" value="Bulb-type_lectin_dom"/>
</dbReference>
<evidence type="ECO:0000256" key="1">
    <source>
        <dbReference type="ARBA" id="ARBA00022729"/>
    </source>
</evidence>
<dbReference type="PROSITE" id="PS50948">
    <property type="entry name" value="PAN"/>
    <property type="match status" value="1"/>
</dbReference>
<gene>
    <name evidence="6" type="ORF">ILEXP_LOCUS19871</name>
</gene>
<dbReference type="AlphaFoldDB" id="A0ABC8S3H4"/>
<sequence length="461" mass="51615">MSHHRQVEMMSSSLSLSLSFLFLFIQTFSSISEASVPPAHTFKYVNEGEFGPYIVEYRADYRVLDVFNSPFQLCFYNTSHGAFTLALRMGTVRSESLMRWVWEANRGKSVGENATLTFGTDGNLVLADADGSIAWQTGTANKGVVGLKLLPNGNMVLHDSKGKFIWQSFDHPTDTLLVGQSLKVGAATKLVSRKTAETNQDGPYSLELEAKRLAMYNNIAGNKKILYFASSDWITVSKGSLEYVRIESSPDSDEGYAYNLLLEYQVANSSTSGNRILVRPKYNATLTFLRLGIDGNLRLYTYYDKVDSGAWEVTYTLFSRDSNEGECQLPVRCFNFGLCEDNQCVACPLPNGLLGWNQSCKPLLVSSCSPKNFQYYRLEGVDHYMSKYSEADGPMSERDCGNKCTKECKCVGYFYHQDTKKCWIAFDLRTITKVNNATHVGYIKVVAVVTYTIPLTTCHEA</sequence>
<accession>A0ABC8S3H4</accession>
<dbReference type="InterPro" id="IPR003609">
    <property type="entry name" value="Pan_app"/>
</dbReference>
<name>A0ABC8S3H4_9AQUA</name>
<keyword evidence="2" id="KW-0325">Glycoprotein</keyword>
<dbReference type="Proteomes" id="UP001642360">
    <property type="component" value="Unassembled WGS sequence"/>
</dbReference>
<dbReference type="PIRSF" id="PIRSF002686">
    <property type="entry name" value="SLG"/>
    <property type="match status" value="1"/>
</dbReference>
<evidence type="ECO:0000313" key="6">
    <source>
        <dbReference type="EMBL" id="CAK9151700.1"/>
    </source>
</evidence>
<dbReference type="InterPro" id="IPR035446">
    <property type="entry name" value="SLSG/EP1"/>
</dbReference>
<evidence type="ECO:0000259" key="5">
    <source>
        <dbReference type="PROSITE" id="PS50948"/>
    </source>
</evidence>
<reference evidence="6 7" key="1">
    <citation type="submission" date="2024-02" db="EMBL/GenBank/DDBJ databases">
        <authorList>
            <person name="Vignale AGUSTIN F."/>
            <person name="Sosa J E."/>
            <person name="Modenutti C."/>
        </authorList>
    </citation>
    <scope>NUCLEOTIDE SEQUENCE [LARGE SCALE GENOMIC DNA]</scope>
</reference>
<organism evidence="6 7">
    <name type="scientific">Ilex paraguariensis</name>
    <name type="common">yerba mate</name>
    <dbReference type="NCBI Taxonomy" id="185542"/>
    <lineage>
        <taxon>Eukaryota</taxon>
        <taxon>Viridiplantae</taxon>
        <taxon>Streptophyta</taxon>
        <taxon>Embryophyta</taxon>
        <taxon>Tracheophyta</taxon>
        <taxon>Spermatophyta</taxon>
        <taxon>Magnoliopsida</taxon>
        <taxon>eudicotyledons</taxon>
        <taxon>Gunneridae</taxon>
        <taxon>Pentapetalae</taxon>
        <taxon>asterids</taxon>
        <taxon>campanulids</taxon>
        <taxon>Aquifoliales</taxon>
        <taxon>Aquifoliaceae</taxon>
        <taxon>Ilex</taxon>
    </lineage>
</organism>
<dbReference type="PANTHER" id="PTHR32444:SF10">
    <property type="entry name" value="CURCULIN-LIKE (MANNOSE-BINDING) LECTIN FAMILY PROTEIN-RELATED"/>
    <property type="match status" value="1"/>
</dbReference>
<protein>
    <submittedName>
        <fullName evidence="6">Uncharacterized protein</fullName>
    </submittedName>
</protein>
<dbReference type="InterPro" id="IPR036426">
    <property type="entry name" value="Bulb-type_lectin_dom_sf"/>
</dbReference>
<feature type="chain" id="PRO_5044868848" evidence="3">
    <location>
        <begin position="35"/>
        <end position="461"/>
    </location>
</feature>
<feature type="signal peptide" evidence="3">
    <location>
        <begin position="1"/>
        <end position="34"/>
    </location>
</feature>
<dbReference type="SUPFAM" id="SSF51110">
    <property type="entry name" value="alpha-D-mannose-specific plant lectins"/>
    <property type="match status" value="1"/>
</dbReference>
<feature type="domain" description="Bulb-type lectin" evidence="4">
    <location>
        <begin position="52"/>
        <end position="170"/>
    </location>
</feature>
<feature type="domain" description="Apple" evidence="5">
    <location>
        <begin position="368"/>
        <end position="447"/>
    </location>
</feature>
<dbReference type="PANTHER" id="PTHR32444">
    <property type="entry name" value="BULB-TYPE LECTIN DOMAIN-CONTAINING PROTEIN"/>
    <property type="match status" value="1"/>
</dbReference>
<dbReference type="PROSITE" id="PS50927">
    <property type="entry name" value="BULB_LECTIN"/>
    <property type="match status" value="1"/>
</dbReference>